<dbReference type="PANTHER" id="PTHR43798:SF33">
    <property type="entry name" value="HYDROLASE, PUTATIVE (AFU_ORTHOLOGUE AFUA_2G14860)-RELATED"/>
    <property type="match status" value="1"/>
</dbReference>
<dbReference type="PRINTS" id="PR00793">
    <property type="entry name" value="PROAMNOPTASE"/>
</dbReference>
<dbReference type="InterPro" id="IPR029058">
    <property type="entry name" value="AB_hydrolase_fold"/>
</dbReference>
<dbReference type="InterPro" id="IPR002410">
    <property type="entry name" value="Peptidase_S33"/>
</dbReference>
<dbReference type="Proteomes" id="UP000019225">
    <property type="component" value="Chromosome"/>
</dbReference>
<dbReference type="STRING" id="1449976.KALB_6461"/>
<protein>
    <recommendedName>
        <fullName evidence="3">AB hydrolase-1 domain-containing protein</fullName>
    </recommendedName>
</protein>
<dbReference type="EMBL" id="CP007155">
    <property type="protein sequence ID" value="AHH99820.1"/>
    <property type="molecule type" value="Genomic_DNA"/>
</dbReference>
<dbReference type="AlphaFoldDB" id="W5WGE0"/>
<dbReference type="eggNOG" id="COG2267">
    <property type="taxonomic scope" value="Bacteria"/>
</dbReference>
<evidence type="ECO:0000256" key="2">
    <source>
        <dbReference type="ARBA" id="ARBA00022801"/>
    </source>
</evidence>
<reference evidence="4 5" key="1">
    <citation type="journal article" date="2014" name="BMC Genomics">
        <title>Complete genome sequence of producer of the glycopeptide antibiotic Aculeximycin Kutzneria albida DSM 43870T, a representative of minor genus of Pseudonocardiaceae.</title>
        <authorList>
            <person name="Rebets Y."/>
            <person name="Tokovenko B."/>
            <person name="Lushchyk I."/>
            <person name="Ruckert C."/>
            <person name="Zaburannyi N."/>
            <person name="Bechthold A."/>
            <person name="Kalinowski J."/>
            <person name="Luzhetskyy A."/>
        </authorList>
    </citation>
    <scope>NUCLEOTIDE SEQUENCE [LARGE SCALE GENOMIC DNA]</scope>
    <source>
        <strain evidence="4">DSM 43870</strain>
    </source>
</reference>
<keyword evidence="5" id="KW-1185">Reference proteome</keyword>
<accession>W5WGE0</accession>
<dbReference type="HOGENOM" id="CLU_020336_50_0_11"/>
<evidence type="ECO:0000256" key="1">
    <source>
        <dbReference type="ARBA" id="ARBA00010088"/>
    </source>
</evidence>
<dbReference type="InterPro" id="IPR050266">
    <property type="entry name" value="AB_hydrolase_sf"/>
</dbReference>
<dbReference type="OrthoDB" id="9796770at2"/>
<evidence type="ECO:0000313" key="4">
    <source>
        <dbReference type="EMBL" id="AHH99820.1"/>
    </source>
</evidence>
<dbReference type="KEGG" id="kal:KALB_6461"/>
<dbReference type="RefSeq" id="WP_030107919.1">
    <property type="nucleotide sequence ID" value="NZ_CP007155.1"/>
</dbReference>
<organism evidence="4 5">
    <name type="scientific">Kutzneria albida DSM 43870</name>
    <dbReference type="NCBI Taxonomy" id="1449976"/>
    <lineage>
        <taxon>Bacteria</taxon>
        <taxon>Bacillati</taxon>
        <taxon>Actinomycetota</taxon>
        <taxon>Actinomycetes</taxon>
        <taxon>Pseudonocardiales</taxon>
        <taxon>Pseudonocardiaceae</taxon>
        <taxon>Kutzneria</taxon>
    </lineage>
</organism>
<dbReference type="GO" id="GO:0016020">
    <property type="term" value="C:membrane"/>
    <property type="evidence" value="ECO:0007669"/>
    <property type="project" value="TreeGrafter"/>
</dbReference>
<dbReference type="PANTHER" id="PTHR43798">
    <property type="entry name" value="MONOACYLGLYCEROL LIPASE"/>
    <property type="match status" value="1"/>
</dbReference>
<dbReference type="GO" id="GO:0006508">
    <property type="term" value="P:proteolysis"/>
    <property type="evidence" value="ECO:0007669"/>
    <property type="project" value="InterPro"/>
</dbReference>
<evidence type="ECO:0000313" key="5">
    <source>
        <dbReference type="Proteomes" id="UP000019225"/>
    </source>
</evidence>
<evidence type="ECO:0000259" key="3">
    <source>
        <dbReference type="Pfam" id="PF00561"/>
    </source>
</evidence>
<dbReference type="Gene3D" id="3.40.50.1820">
    <property type="entry name" value="alpha/beta hydrolase"/>
    <property type="match status" value="1"/>
</dbReference>
<gene>
    <name evidence="4" type="ORF">KALB_6461</name>
</gene>
<dbReference type="InterPro" id="IPR000073">
    <property type="entry name" value="AB_hydrolase_1"/>
</dbReference>
<comment type="similarity">
    <text evidence="1">Belongs to the peptidase S33 family.</text>
</comment>
<proteinExistence type="inferred from homology"/>
<feature type="domain" description="AB hydrolase-1" evidence="3">
    <location>
        <begin position="27"/>
        <end position="249"/>
    </location>
</feature>
<name>W5WGE0_9PSEU</name>
<dbReference type="Pfam" id="PF00561">
    <property type="entry name" value="Abhydrolase_1"/>
    <property type="match status" value="1"/>
</dbReference>
<dbReference type="SUPFAM" id="SSF53474">
    <property type="entry name" value="alpha/beta-Hydrolases"/>
    <property type="match status" value="1"/>
</dbReference>
<sequence length="272" mass="30190">MPSEVRLSDGAVLWTDSSWLSGAPGAVFLHGGPGMWDYLEPLATPLADLVSTHRYDQRGCGRSSASTDYRMSRFVADLDELRAHLGHERWVVVGHSFGAALGLAYTNEHPDRVLGLVYLNGLGLDWTVHKAAYRERVRQRLSTQQVARREELAARERTWDEEVEWRALCWAPDFVDPAMAAVDAGTELPLNRLCNAVMNEEDPPVRYEQVRAPVLLVHGAADPRPVDGVKALANAMPTAELVVLDGAAHQPWREQPEAVTALLREFVARVAR</sequence>
<keyword evidence="2" id="KW-0378">Hydrolase</keyword>
<dbReference type="GO" id="GO:0004177">
    <property type="term" value="F:aminopeptidase activity"/>
    <property type="evidence" value="ECO:0007669"/>
    <property type="project" value="UniProtKB-EC"/>
</dbReference>